<dbReference type="Proteomes" id="UP000288812">
    <property type="component" value="Unassembled WGS sequence"/>
</dbReference>
<dbReference type="RefSeq" id="WP_127723268.1">
    <property type="nucleotide sequence ID" value="NZ_RLIH01000002.1"/>
</dbReference>
<organism evidence="1 2">
    <name type="scientific">Anaerosphaera multitolerans</name>
    <dbReference type="NCBI Taxonomy" id="2487351"/>
    <lineage>
        <taxon>Bacteria</taxon>
        <taxon>Bacillati</taxon>
        <taxon>Bacillota</taxon>
        <taxon>Tissierellia</taxon>
        <taxon>Tissierellales</taxon>
        <taxon>Peptoniphilaceae</taxon>
        <taxon>Anaerosphaera</taxon>
    </lineage>
</organism>
<protein>
    <submittedName>
        <fullName evidence="1">Uncharacterized protein</fullName>
    </submittedName>
</protein>
<evidence type="ECO:0000313" key="2">
    <source>
        <dbReference type="Proteomes" id="UP000288812"/>
    </source>
</evidence>
<reference evidence="1 2" key="1">
    <citation type="submission" date="2018-11" db="EMBL/GenBank/DDBJ databases">
        <title>Genome sequencing and assembly of Anaerosphaera sp. nov., GS7-6-2.</title>
        <authorList>
            <person name="Rettenmaier R."/>
            <person name="Liebl W."/>
            <person name="Zverlov V."/>
        </authorList>
    </citation>
    <scope>NUCLEOTIDE SEQUENCE [LARGE SCALE GENOMIC DNA]</scope>
    <source>
        <strain evidence="1 2">GS7-6-2</strain>
    </source>
</reference>
<dbReference type="AlphaFoldDB" id="A0A437S8U0"/>
<name>A0A437S8U0_9FIRM</name>
<accession>A0A437S8U0</accession>
<gene>
    <name evidence="1" type="ORF">EF514_01950</name>
</gene>
<sequence>MTKAKIIWMSEVYLENIGELQINIDDNYIFSIDSSDYWEYNYYYNYFYSKKGETKYHYFKTKTNLLEKILNIPEIKNFKK</sequence>
<dbReference type="EMBL" id="RLIH01000002">
    <property type="protein sequence ID" value="RVU55513.1"/>
    <property type="molecule type" value="Genomic_DNA"/>
</dbReference>
<evidence type="ECO:0000313" key="1">
    <source>
        <dbReference type="EMBL" id="RVU55513.1"/>
    </source>
</evidence>
<comment type="caution">
    <text evidence="1">The sequence shown here is derived from an EMBL/GenBank/DDBJ whole genome shotgun (WGS) entry which is preliminary data.</text>
</comment>
<keyword evidence="2" id="KW-1185">Reference proteome</keyword>
<proteinExistence type="predicted"/>